<accession>A0A212EJ80</accession>
<dbReference type="SUPFAM" id="SSF56059">
    <property type="entry name" value="Glutathione synthetase ATP-binding domain-like"/>
    <property type="match status" value="1"/>
</dbReference>
<dbReference type="InParanoid" id="A0A212EJ80"/>
<dbReference type="Gene3D" id="3.30.470.110">
    <property type="match status" value="1"/>
</dbReference>
<reference evidence="2 3" key="1">
    <citation type="journal article" date="2011" name="Cell">
        <title>The monarch butterfly genome yields insights into long-distance migration.</title>
        <authorList>
            <person name="Zhan S."/>
            <person name="Merlin C."/>
            <person name="Boore J.L."/>
            <person name="Reppert S.M."/>
        </authorList>
    </citation>
    <scope>NUCLEOTIDE SEQUENCE [LARGE SCALE GENOMIC DNA]</scope>
    <source>
        <strain evidence="2">F-2</strain>
    </source>
</reference>
<evidence type="ECO:0000313" key="2">
    <source>
        <dbReference type="EMBL" id="OWR41531.1"/>
    </source>
</evidence>
<dbReference type="InterPro" id="IPR056749">
    <property type="entry name" value="Citrate_synth_N"/>
</dbReference>
<evidence type="ECO:0000259" key="1">
    <source>
        <dbReference type="Pfam" id="PF24948"/>
    </source>
</evidence>
<name>A0A212EJ80_DANPL</name>
<feature type="non-terminal residue" evidence="2">
    <location>
        <position position="138"/>
    </location>
</feature>
<dbReference type="EMBL" id="AGBW02014521">
    <property type="protein sequence ID" value="OWR41531.1"/>
    <property type="molecule type" value="Genomic_DNA"/>
</dbReference>
<dbReference type="STRING" id="278856.A0A212EJ80"/>
<evidence type="ECO:0000313" key="3">
    <source>
        <dbReference type="Proteomes" id="UP000007151"/>
    </source>
</evidence>
<dbReference type="Proteomes" id="UP000007151">
    <property type="component" value="Unassembled WGS sequence"/>
</dbReference>
<comment type="caution">
    <text evidence="2">The sequence shown here is derived from an EMBL/GenBank/DDBJ whole genome shotgun (WGS) entry which is preliminary data.</text>
</comment>
<dbReference type="Pfam" id="PF24948">
    <property type="entry name" value="Citrate_synth_N"/>
    <property type="match status" value="1"/>
</dbReference>
<proteinExistence type="predicted"/>
<dbReference type="AlphaFoldDB" id="A0A212EJ80"/>
<keyword evidence="3" id="KW-1185">Reference proteome</keyword>
<protein>
    <recommendedName>
        <fullName evidence="1">ATP-citrate synthase ATP-grasp domain-containing protein</fullName>
    </recommendedName>
</protein>
<sequence>MNFVGISVVEAGQLVVKPDQLIKRRGKLGLVGVNKTAAEVRRWLAEHDSKEQKVGAAAGKLRRFVVEPFVKHDPSEEMYLCIQSGRRADTIMFHHQGGVDVGDVDALALRMDIPVDTFPSIEDIDRVLLKNIKATTTK</sequence>
<gene>
    <name evidence="2" type="ORF">KGM_204010A</name>
</gene>
<organism evidence="2 3">
    <name type="scientific">Danaus plexippus plexippus</name>
    <dbReference type="NCBI Taxonomy" id="278856"/>
    <lineage>
        <taxon>Eukaryota</taxon>
        <taxon>Metazoa</taxon>
        <taxon>Ecdysozoa</taxon>
        <taxon>Arthropoda</taxon>
        <taxon>Hexapoda</taxon>
        <taxon>Insecta</taxon>
        <taxon>Pterygota</taxon>
        <taxon>Neoptera</taxon>
        <taxon>Endopterygota</taxon>
        <taxon>Lepidoptera</taxon>
        <taxon>Glossata</taxon>
        <taxon>Ditrysia</taxon>
        <taxon>Papilionoidea</taxon>
        <taxon>Nymphalidae</taxon>
        <taxon>Danainae</taxon>
        <taxon>Danaini</taxon>
        <taxon>Danaina</taxon>
        <taxon>Danaus</taxon>
        <taxon>Danaus</taxon>
    </lineage>
</organism>
<dbReference type="KEGG" id="dpl:KGM_204010A"/>
<feature type="domain" description="ATP-citrate synthase ATP-grasp" evidence="1">
    <location>
        <begin position="10"/>
        <end position="136"/>
    </location>
</feature>